<dbReference type="EMBL" id="CM047899">
    <property type="protein sequence ID" value="KAJ0102337.1"/>
    <property type="molecule type" value="Genomic_DNA"/>
</dbReference>
<keyword evidence="2" id="KW-1185">Reference proteome</keyword>
<name>A0ACC1BT84_9ROSI</name>
<organism evidence="1 2">
    <name type="scientific">Pistacia atlantica</name>
    <dbReference type="NCBI Taxonomy" id="434234"/>
    <lineage>
        <taxon>Eukaryota</taxon>
        <taxon>Viridiplantae</taxon>
        <taxon>Streptophyta</taxon>
        <taxon>Embryophyta</taxon>
        <taxon>Tracheophyta</taxon>
        <taxon>Spermatophyta</taxon>
        <taxon>Magnoliopsida</taxon>
        <taxon>eudicotyledons</taxon>
        <taxon>Gunneridae</taxon>
        <taxon>Pentapetalae</taxon>
        <taxon>rosids</taxon>
        <taxon>malvids</taxon>
        <taxon>Sapindales</taxon>
        <taxon>Anacardiaceae</taxon>
        <taxon>Pistacia</taxon>
    </lineage>
</organism>
<evidence type="ECO:0000313" key="1">
    <source>
        <dbReference type="EMBL" id="KAJ0102337.1"/>
    </source>
</evidence>
<evidence type="ECO:0000313" key="2">
    <source>
        <dbReference type="Proteomes" id="UP001164250"/>
    </source>
</evidence>
<reference evidence="2" key="1">
    <citation type="journal article" date="2023" name="G3 (Bethesda)">
        <title>Genome assembly and association tests identify interacting loci associated with vigor, precocity, and sex in interspecific pistachio rootstocks.</title>
        <authorList>
            <person name="Palmer W."/>
            <person name="Jacygrad E."/>
            <person name="Sagayaradj S."/>
            <person name="Cavanaugh K."/>
            <person name="Han R."/>
            <person name="Bertier L."/>
            <person name="Beede B."/>
            <person name="Kafkas S."/>
            <person name="Golino D."/>
            <person name="Preece J."/>
            <person name="Michelmore R."/>
        </authorList>
    </citation>
    <scope>NUCLEOTIDE SEQUENCE [LARGE SCALE GENOMIC DNA]</scope>
</reference>
<gene>
    <name evidence="1" type="ORF">Patl1_03863</name>
</gene>
<comment type="caution">
    <text evidence="1">The sequence shown here is derived from an EMBL/GenBank/DDBJ whole genome shotgun (WGS) entry which is preliminary data.</text>
</comment>
<accession>A0ACC1BT84</accession>
<dbReference type="Proteomes" id="UP001164250">
    <property type="component" value="Chromosome 3"/>
</dbReference>
<protein>
    <submittedName>
        <fullName evidence="1">Uncharacterized protein</fullName>
    </submittedName>
</protein>
<sequence length="78" mass="8887">MTDFTVNSVIETLGSLLVQETKLLGCAKKEVESIKSELDVQRKKFKASKVNWRASDLSSRMQTRVQQPKKKENAMKES</sequence>
<proteinExistence type="predicted"/>